<dbReference type="AlphaFoldDB" id="A0A4R1I0P9"/>
<dbReference type="Pfam" id="PF07862">
    <property type="entry name" value="Nif11"/>
    <property type="match status" value="1"/>
</dbReference>
<proteinExistence type="predicted"/>
<gene>
    <name evidence="2" type="ORF">EV667_3312</name>
</gene>
<reference evidence="2 3" key="1">
    <citation type="submission" date="2019-03" db="EMBL/GenBank/DDBJ databases">
        <title>Genomic Encyclopedia of Type Strains, Phase IV (KMG-IV): sequencing the most valuable type-strain genomes for metagenomic binning, comparative biology and taxonomic classification.</title>
        <authorList>
            <person name="Goeker M."/>
        </authorList>
    </citation>
    <scope>NUCLEOTIDE SEQUENCE [LARGE SCALE GENOMIC DNA]</scope>
    <source>
        <strain evidence="2 3">DSM 101</strain>
    </source>
</reference>
<evidence type="ECO:0000259" key="1">
    <source>
        <dbReference type="Pfam" id="PF07862"/>
    </source>
</evidence>
<dbReference type="RefSeq" id="WP_131836438.1">
    <property type="nucleotide sequence ID" value="NZ_SMFY01000003.1"/>
</dbReference>
<dbReference type="InterPro" id="IPR022516">
    <property type="entry name" value="CHP03798_Ocin"/>
</dbReference>
<name>A0A4R1I0P9_ANCAQ</name>
<sequence length="103" mass="10767">MSMSEIQRFGADLQSDAALRAEAETVGTQATSPDDVTAFAAARGYDFTADELAEVASEARSKLSDAELDGISGGADGNGYLVSFAAAMLLWAFIPKDPALYPK</sequence>
<evidence type="ECO:0000313" key="3">
    <source>
        <dbReference type="Proteomes" id="UP000295030"/>
    </source>
</evidence>
<accession>A0A4R1I0P9</accession>
<dbReference type="OrthoDB" id="8472621at2"/>
<dbReference type="EMBL" id="SMFY01000003">
    <property type="protein sequence ID" value="TCK23482.1"/>
    <property type="molecule type" value="Genomic_DNA"/>
</dbReference>
<evidence type="ECO:0000313" key="2">
    <source>
        <dbReference type="EMBL" id="TCK23482.1"/>
    </source>
</evidence>
<organism evidence="2 3">
    <name type="scientific">Ancylobacter aquaticus</name>
    <dbReference type="NCBI Taxonomy" id="100"/>
    <lineage>
        <taxon>Bacteria</taxon>
        <taxon>Pseudomonadati</taxon>
        <taxon>Pseudomonadota</taxon>
        <taxon>Alphaproteobacteria</taxon>
        <taxon>Hyphomicrobiales</taxon>
        <taxon>Xanthobacteraceae</taxon>
        <taxon>Ancylobacter</taxon>
    </lineage>
</organism>
<keyword evidence="3" id="KW-1185">Reference proteome</keyword>
<dbReference type="NCBIfam" id="TIGR03798">
    <property type="entry name" value="leader_Nif11"/>
    <property type="match status" value="1"/>
</dbReference>
<dbReference type="InterPro" id="IPR012903">
    <property type="entry name" value="Nif11"/>
</dbReference>
<protein>
    <submittedName>
        <fullName evidence="2">Putative ribosomally synthesized peptide with nif11-like leader</fullName>
    </submittedName>
</protein>
<feature type="domain" description="Nif11" evidence="1">
    <location>
        <begin position="1"/>
        <end position="52"/>
    </location>
</feature>
<dbReference type="Proteomes" id="UP000295030">
    <property type="component" value="Unassembled WGS sequence"/>
</dbReference>
<comment type="caution">
    <text evidence="2">The sequence shown here is derived from an EMBL/GenBank/DDBJ whole genome shotgun (WGS) entry which is preliminary data.</text>
</comment>